<name>A0A7S0H4D8_9EUKA</name>
<keyword evidence="3 7" id="KW-1133">Transmembrane helix</keyword>
<evidence type="ECO:0000256" key="2">
    <source>
        <dbReference type="ARBA" id="ARBA00022692"/>
    </source>
</evidence>
<gene>
    <name evidence="9" type="ORF">LAMO00422_LOCUS14223</name>
</gene>
<dbReference type="GO" id="GO:0055088">
    <property type="term" value="P:lipid homeostasis"/>
    <property type="evidence" value="ECO:0007669"/>
    <property type="project" value="TreeGrafter"/>
</dbReference>
<dbReference type="PANTHER" id="PTHR13439:SF0">
    <property type="entry name" value="TOPOISOMERASE I DAMAGE AFFECTED PROTEIN 4"/>
    <property type="match status" value="1"/>
</dbReference>
<accession>A0A7S0H4D8</accession>
<feature type="transmembrane region" description="Helical" evidence="7">
    <location>
        <begin position="43"/>
        <end position="64"/>
    </location>
</feature>
<evidence type="ECO:0000256" key="7">
    <source>
        <dbReference type="SAM" id="Phobius"/>
    </source>
</evidence>
<dbReference type="GO" id="GO:0005783">
    <property type="term" value="C:endoplasmic reticulum"/>
    <property type="evidence" value="ECO:0007669"/>
    <property type="project" value="TreeGrafter"/>
</dbReference>
<feature type="transmembrane region" description="Helical" evidence="7">
    <location>
        <begin position="84"/>
        <end position="104"/>
    </location>
</feature>
<evidence type="ECO:0000256" key="4">
    <source>
        <dbReference type="ARBA" id="ARBA00023136"/>
    </source>
</evidence>
<feature type="compositionally biased region" description="Basic and acidic residues" evidence="6">
    <location>
        <begin position="258"/>
        <end position="269"/>
    </location>
</feature>
<feature type="transmembrane region" description="Helical" evidence="7">
    <location>
        <begin position="213"/>
        <end position="231"/>
    </location>
</feature>
<dbReference type="GO" id="GO:0016020">
    <property type="term" value="C:membrane"/>
    <property type="evidence" value="ECO:0007669"/>
    <property type="project" value="UniProtKB-SubCell"/>
</dbReference>
<sequence>MWSSHILFHNILMAISATYRALPETLYPHKKSHPRIPLVGSCVHINACQDLVAAPLALMIFYLYLWAISLLSGSVESRWRGDEYSFYIGAVLHCSFSIYEVIIYAIVGKQWLFYLHHIVVLIVYFLGASAHQINFYLAWAGLVEVTNFFLSIISFMGRLNMKGNPTYILSGVGLYISYVISRLISVPLAVGFLIKDMVLDPANTWDMSLKPHVVFALLTSVVVYLMSAFWFKKIHRGMTKHLFGNGKHTAGSEVDALENDKSSKSDGKFHRAKRSNKSNISQKKARR</sequence>
<feature type="transmembrane region" description="Helical" evidence="7">
    <location>
        <begin position="111"/>
        <end position="130"/>
    </location>
</feature>
<dbReference type="SMART" id="SM00724">
    <property type="entry name" value="TLC"/>
    <property type="match status" value="1"/>
</dbReference>
<dbReference type="EMBL" id="HBEM01020766">
    <property type="protein sequence ID" value="CAD8455279.1"/>
    <property type="molecule type" value="Transcribed_RNA"/>
</dbReference>
<organism evidence="9">
    <name type="scientific">Amorphochlora amoebiformis</name>
    <dbReference type="NCBI Taxonomy" id="1561963"/>
    <lineage>
        <taxon>Eukaryota</taxon>
        <taxon>Sar</taxon>
        <taxon>Rhizaria</taxon>
        <taxon>Cercozoa</taxon>
        <taxon>Chlorarachniophyceae</taxon>
        <taxon>Amorphochlora</taxon>
    </lineage>
</organism>
<dbReference type="AlphaFoldDB" id="A0A7S0H4D8"/>
<feature type="compositionally biased region" description="Polar residues" evidence="6">
    <location>
        <begin position="277"/>
        <end position="287"/>
    </location>
</feature>
<evidence type="ECO:0000256" key="1">
    <source>
        <dbReference type="ARBA" id="ARBA00004141"/>
    </source>
</evidence>
<evidence type="ECO:0000313" key="9">
    <source>
        <dbReference type="EMBL" id="CAD8455279.1"/>
    </source>
</evidence>
<feature type="transmembrane region" description="Helical" evidence="7">
    <location>
        <begin position="167"/>
        <end position="193"/>
    </location>
</feature>
<dbReference type="InterPro" id="IPR006634">
    <property type="entry name" value="TLC-dom"/>
</dbReference>
<proteinExistence type="predicted"/>
<feature type="region of interest" description="Disordered" evidence="6">
    <location>
        <begin position="254"/>
        <end position="287"/>
    </location>
</feature>
<evidence type="ECO:0000259" key="8">
    <source>
        <dbReference type="PROSITE" id="PS50922"/>
    </source>
</evidence>
<dbReference type="InterPro" id="IPR050846">
    <property type="entry name" value="TLCD"/>
</dbReference>
<keyword evidence="4 5" id="KW-0472">Membrane</keyword>
<comment type="subcellular location">
    <subcellularLocation>
        <location evidence="1">Membrane</location>
        <topology evidence="1">Multi-pass membrane protein</topology>
    </subcellularLocation>
</comment>
<dbReference type="PANTHER" id="PTHR13439">
    <property type="entry name" value="CT120 PROTEIN"/>
    <property type="match status" value="1"/>
</dbReference>
<protein>
    <recommendedName>
        <fullName evidence="8">TLC domain-containing protein</fullName>
    </recommendedName>
</protein>
<feature type="transmembrane region" description="Helical" evidence="7">
    <location>
        <begin position="136"/>
        <end position="155"/>
    </location>
</feature>
<feature type="domain" description="TLC" evidence="8">
    <location>
        <begin position="1"/>
        <end position="243"/>
    </location>
</feature>
<dbReference type="PROSITE" id="PS50922">
    <property type="entry name" value="TLC"/>
    <property type="match status" value="1"/>
</dbReference>
<keyword evidence="2 5" id="KW-0812">Transmembrane</keyword>
<evidence type="ECO:0000256" key="5">
    <source>
        <dbReference type="PROSITE-ProRule" id="PRU00205"/>
    </source>
</evidence>
<reference evidence="9" key="1">
    <citation type="submission" date="2021-01" db="EMBL/GenBank/DDBJ databases">
        <authorList>
            <person name="Corre E."/>
            <person name="Pelletier E."/>
            <person name="Niang G."/>
            <person name="Scheremetjew M."/>
            <person name="Finn R."/>
            <person name="Kale V."/>
            <person name="Holt S."/>
            <person name="Cochrane G."/>
            <person name="Meng A."/>
            <person name="Brown T."/>
            <person name="Cohen L."/>
        </authorList>
    </citation>
    <scope>NUCLEOTIDE SEQUENCE</scope>
    <source>
        <strain evidence="9">CCMP2058</strain>
    </source>
</reference>
<evidence type="ECO:0000256" key="3">
    <source>
        <dbReference type="ARBA" id="ARBA00022989"/>
    </source>
</evidence>
<evidence type="ECO:0000256" key="6">
    <source>
        <dbReference type="SAM" id="MobiDB-lite"/>
    </source>
</evidence>
<dbReference type="Pfam" id="PF03798">
    <property type="entry name" value="TRAM_LAG1_CLN8"/>
    <property type="match status" value="1"/>
</dbReference>